<protein>
    <recommendedName>
        <fullName evidence="4">Zn(2)-C6 fungal-type domain-containing protein</fullName>
    </recommendedName>
</protein>
<evidence type="ECO:0008006" key="4">
    <source>
        <dbReference type="Google" id="ProtNLM"/>
    </source>
</evidence>
<feature type="compositionally biased region" description="Basic and acidic residues" evidence="1">
    <location>
        <begin position="64"/>
        <end position="76"/>
    </location>
</feature>
<name>A0A6A6D6I2_ZASCE</name>
<accession>A0A6A6D6I2</accession>
<dbReference type="PANTHER" id="PTHR38791:SF5">
    <property type="entry name" value="TRANSCRIPTION FACTOR DBAG-RELATED"/>
    <property type="match status" value="1"/>
</dbReference>
<keyword evidence="3" id="KW-1185">Reference proteome</keyword>
<organism evidence="2 3">
    <name type="scientific">Zasmidium cellare ATCC 36951</name>
    <dbReference type="NCBI Taxonomy" id="1080233"/>
    <lineage>
        <taxon>Eukaryota</taxon>
        <taxon>Fungi</taxon>
        <taxon>Dikarya</taxon>
        <taxon>Ascomycota</taxon>
        <taxon>Pezizomycotina</taxon>
        <taxon>Dothideomycetes</taxon>
        <taxon>Dothideomycetidae</taxon>
        <taxon>Mycosphaerellales</taxon>
        <taxon>Mycosphaerellaceae</taxon>
        <taxon>Zasmidium</taxon>
    </lineage>
</organism>
<dbReference type="Proteomes" id="UP000799537">
    <property type="component" value="Unassembled WGS sequence"/>
</dbReference>
<sequence length="267" mass="29152">MVNHGASRACAECKARHKRACRRCTEASRPCPGYIDDFTLFLRPYQAPSEQKPALTTPSWSSRQDFEVPDARRSEAQSDGPLEPFFNDFCLASVDRKVSRGFFDGLRDIVISAGQQSDLAQAAVIVGSAAVSNRSRNALLAESAQDRYVTLLESFGRTVACQSSVNTVETLMTCVLLGIYEVLSLNLCVMKEPALTRLQIVRDDGQSPTASTAHVKGVCSILSQENAPFNLEAGTRLFQLANPILMPEGRSVRLNMSLSTDIITDEG</sequence>
<reference evidence="2" key="1">
    <citation type="journal article" date="2020" name="Stud. Mycol.">
        <title>101 Dothideomycetes genomes: a test case for predicting lifestyles and emergence of pathogens.</title>
        <authorList>
            <person name="Haridas S."/>
            <person name="Albert R."/>
            <person name="Binder M."/>
            <person name="Bloem J."/>
            <person name="Labutti K."/>
            <person name="Salamov A."/>
            <person name="Andreopoulos B."/>
            <person name="Baker S."/>
            <person name="Barry K."/>
            <person name="Bills G."/>
            <person name="Bluhm B."/>
            <person name="Cannon C."/>
            <person name="Castanera R."/>
            <person name="Culley D."/>
            <person name="Daum C."/>
            <person name="Ezra D."/>
            <person name="Gonzalez J."/>
            <person name="Henrissat B."/>
            <person name="Kuo A."/>
            <person name="Liang C."/>
            <person name="Lipzen A."/>
            <person name="Lutzoni F."/>
            <person name="Magnuson J."/>
            <person name="Mondo S."/>
            <person name="Nolan M."/>
            <person name="Ohm R."/>
            <person name="Pangilinan J."/>
            <person name="Park H.-J."/>
            <person name="Ramirez L."/>
            <person name="Alfaro M."/>
            <person name="Sun H."/>
            <person name="Tritt A."/>
            <person name="Yoshinaga Y."/>
            <person name="Zwiers L.-H."/>
            <person name="Turgeon B."/>
            <person name="Goodwin S."/>
            <person name="Spatafora J."/>
            <person name="Crous P."/>
            <person name="Grigoriev I."/>
        </authorList>
    </citation>
    <scope>NUCLEOTIDE SEQUENCE</scope>
    <source>
        <strain evidence="2">ATCC 36951</strain>
    </source>
</reference>
<feature type="region of interest" description="Disordered" evidence="1">
    <location>
        <begin position="50"/>
        <end position="79"/>
    </location>
</feature>
<dbReference type="PANTHER" id="PTHR38791">
    <property type="entry name" value="ZN(II)2CYS6 TRANSCRIPTION FACTOR (EUROFUNG)-RELATED-RELATED"/>
    <property type="match status" value="1"/>
</dbReference>
<evidence type="ECO:0000256" key="1">
    <source>
        <dbReference type="SAM" id="MobiDB-lite"/>
    </source>
</evidence>
<dbReference type="AlphaFoldDB" id="A0A6A6D6I2"/>
<evidence type="ECO:0000313" key="2">
    <source>
        <dbReference type="EMBL" id="KAF2173276.1"/>
    </source>
</evidence>
<gene>
    <name evidence="2" type="ORF">M409DRAFT_49742</name>
</gene>
<evidence type="ECO:0000313" key="3">
    <source>
        <dbReference type="Proteomes" id="UP000799537"/>
    </source>
</evidence>
<dbReference type="EMBL" id="ML993580">
    <property type="protein sequence ID" value="KAF2173276.1"/>
    <property type="molecule type" value="Genomic_DNA"/>
</dbReference>
<feature type="compositionally biased region" description="Polar residues" evidence="1">
    <location>
        <begin position="54"/>
        <end position="63"/>
    </location>
</feature>
<dbReference type="RefSeq" id="XP_033674165.1">
    <property type="nucleotide sequence ID" value="XM_033811331.1"/>
</dbReference>
<dbReference type="OrthoDB" id="3525185at2759"/>
<dbReference type="InterPro" id="IPR053175">
    <property type="entry name" value="DHMBA_Reg_Transcription_Factor"/>
</dbReference>
<proteinExistence type="predicted"/>
<dbReference type="GeneID" id="54564603"/>